<evidence type="ECO:0000313" key="9">
    <source>
        <dbReference type="EMBL" id="RZF21355.1"/>
    </source>
</evidence>
<dbReference type="GO" id="GO:0016301">
    <property type="term" value="F:kinase activity"/>
    <property type="evidence" value="ECO:0007669"/>
    <property type="project" value="UniProtKB-KW"/>
</dbReference>
<dbReference type="InterPro" id="IPR005467">
    <property type="entry name" value="His_kinase_dom"/>
</dbReference>
<feature type="domain" description="Histidine kinase" evidence="8">
    <location>
        <begin position="49"/>
        <end position="268"/>
    </location>
</feature>
<dbReference type="Proteomes" id="UP000443582">
    <property type="component" value="Unassembled WGS sequence"/>
</dbReference>
<dbReference type="CDD" id="cd00075">
    <property type="entry name" value="HATPase"/>
    <property type="match status" value="1"/>
</dbReference>
<evidence type="ECO:0000256" key="3">
    <source>
        <dbReference type="ARBA" id="ARBA00022679"/>
    </source>
</evidence>
<dbReference type="SMART" id="SM00387">
    <property type="entry name" value="HATPase_c"/>
    <property type="match status" value="1"/>
</dbReference>
<dbReference type="EC" id="2.7.13.3" evidence="2"/>
<dbReference type="PROSITE" id="PS50109">
    <property type="entry name" value="HIS_KIN"/>
    <property type="match status" value="1"/>
</dbReference>
<keyword evidence="4" id="KW-0547">Nucleotide-binding</keyword>
<dbReference type="InterPro" id="IPR050351">
    <property type="entry name" value="BphY/WalK/GraS-like"/>
</dbReference>
<evidence type="ECO:0000256" key="6">
    <source>
        <dbReference type="ARBA" id="ARBA00022840"/>
    </source>
</evidence>
<dbReference type="PANTHER" id="PTHR42878">
    <property type="entry name" value="TWO-COMPONENT HISTIDINE KINASE"/>
    <property type="match status" value="1"/>
</dbReference>
<dbReference type="SUPFAM" id="SSF55874">
    <property type="entry name" value="ATPase domain of HSP90 chaperone/DNA topoisomerase II/histidine kinase"/>
    <property type="match status" value="1"/>
</dbReference>
<comment type="caution">
    <text evidence="9">The sequence shown here is derived from an EMBL/GenBank/DDBJ whole genome shotgun (WGS) entry which is preliminary data.</text>
</comment>
<proteinExistence type="predicted"/>
<evidence type="ECO:0000256" key="5">
    <source>
        <dbReference type="ARBA" id="ARBA00022777"/>
    </source>
</evidence>
<dbReference type="PRINTS" id="PR00344">
    <property type="entry name" value="BCTRLSENSOR"/>
</dbReference>
<evidence type="ECO:0000256" key="1">
    <source>
        <dbReference type="ARBA" id="ARBA00000085"/>
    </source>
</evidence>
<comment type="catalytic activity">
    <reaction evidence="1">
        <text>ATP + protein L-histidine = ADP + protein N-phospho-L-histidine.</text>
        <dbReference type="EC" id="2.7.13.3"/>
    </reaction>
</comment>
<sequence>MTYIAAILLVLLLVSMATTMHMVIKNKQLEVDKNDLSQSLEEKQHLLSVLFHDLSNSTTLLSLLSDSTILAMKDKEGILKNLGRVSGVIENMSELIQHIRKIQSIESGKSTIKLEPVKLEDTIKSSIQLVRKRLDKKGQHIRLEILNKNLKAMAEPSSLNQSVFTNLITNASKFSPQGSEILIKVSNRNSAIQVDIIDQGIGIPESMLSGLFSFTNETHREGTHGEEGSGFGLPVVKKYMNFYGGDIKAFNNRDEIGSTFRLKFVNAAYVDTSIDTQIVAKRSLSNRDKDVLEIHH</sequence>
<organism evidence="9 10">
    <name type="scientific">Halobacteriovorax vibrionivorans</name>
    <dbReference type="NCBI Taxonomy" id="2152716"/>
    <lineage>
        <taxon>Bacteria</taxon>
        <taxon>Pseudomonadati</taxon>
        <taxon>Bdellovibrionota</taxon>
        <taxon>Bacteriovoracia</taxon>
        <taxon>Bacteriovoracales</taxon>
        <taxon>Halobacteriovoraceae</taxon>
        <taxon>Halobacteriovorax</taxon>
    </lineage>
</organism>
<evidence type="ECO:0000256" key="4">
    <source>
        <dbReference type="ARBA" id="ARBA00022741"/>
    </source>
</evidence>
<dbReference type="InterPro" id="IPR003594">
    <property type="entry name" value="HATPase_dom"/>
</dbReference>
<keyword evidence="6" id="KW-0067">ATP-binding</keyword>
<dbReference type="Pfam" id="PF02518">
    <property type="entry name" value="HATPase_c"/>
    <property type="match status" value="1"/>
</dbReference>
<evidence type="ECO:0000256" key="2">
    <source>
        <dbReference type="ARBA" id="ARBA00012438"/>
    </source>
</evidence>
<evidence type="ECO:0000259" key="8">
    <source>
        <dbReference type="PROSITE" id="PS50109"/>
    </source>
</evidence>
<dbReference type="InterPro" id="IPR004358">
    <property type="entry name" value="Sig_transdc_His_kin-like_C"/>
</dbReference>
<name>A0ABY0IEI5_9BACT</name>
<reference evidence="10" key="1">
    <citation type="journal article" date="2019" name="Int. J. Syst. Evol. Microbiol.">
        <title>Halobacteriovorax valvorus sp. nov., a novel prokaryotic predator isolated from coastal seawater of China.</title>
        <authorList>
            <person name="Chen M.-X."/>
        </authorList>
    </citation>
    <scope>NUCLEOTIDE SEQUENCE [LARGE SCALE GENOMIC DNA]</scope>
    <source>
        <strain evidence="10">BL9</strain>
    </source>
</reference>
<dbReference type="RefSeq" id="WP_114706422.1">
    <property type="nucleotide sequence ID" value="NZ_QDKL01000002.1"/>
</dbReference>
<keyword evidence="7" id="KW-0902">Two-component regulatory system</keyword>
<evidence type="ECO:0000256" key="7">
    <source>
        <dbReference type="ARBA" id="ARBA00023012"/>
    </source>
</evidence>
<keyword evidence="5 9" id="KW-0418">Kinase</keyword>
<dbReference type="InterPro" id="IPR036890">
    <property type="entry name" value="HATPase_C_sf"/>
</dbReference>
<protein>
    <recommendedName>
        <fullName evidence="2">histidine kinase</fullName>
        <ecNumber evidence="2">2.7.13.3</ecNumber>
    </recommendedName>
</protein>
<keyword evidence="3" id="KW-0808">Transferase</keyword>
<accession>A0ABY0IEI5</accession>
<dbReference type="EMBL" id="QDKL01000002">
    <property type="protein sequence ID" value="RZF21355.1"/>
    <property type="molecule type" value="Genomic_DNA"/>
</dbReference>
<keyword evidence="10" id="KW-1185">Reference proteome</keyword>
<dbReference type="PANTHER" id="PTHR42878:SF7">
    <property type="entry name" value="SENSOR HISTIDINE KINASE GLRK"/>
    <property type="match status" value="1"/>
</dbReference>
<dbReference type="Gene3D" id="3.30.565.10">
    <property type="entry name" value="Histidine kinase-like ATPase, C-terminal domain"/>
    <property type="match status" value="1"/>
</dbReference>
<evidence type="ECO:0000313" key="10">
    <source>
        <dbReference type="Proteomes" id="UP000443582"/>
    </source>
</evidence>
<gene>
    <name evidence="9" type="ORF">DAY19_06625</name>
</gene>